<reference evidence="5 6" key="1">
    <citation type="submission" date="2010-12" db="EMBL/GenBank/DDBJ databases">
        <authorList>
            <person name="Muzny D."/>
            <person name="Qin X."/>
            <person name="Deng J."/>
            <person name="Jiang H."/>
            <person name="Liu Y."/>
            <person name="Qu J."/>
            <person name="Song X.-Z."/>
            <person name="Zhang L."/>
            <person name="Thornton R."/>
            <person name="Coyle M."/>
            <person name="Francisco L."/>
            <person name="Jackson L."/>
            <person name="Javaid M."/>
            <person name="Korchina V."/>
            <person name="Kovar C."/>
            <person name="Mata R."/>
            <person name="Mathew T."/>
            <person name="Ngo R."/>
            <person name="Nguyen L."/>
            <person name="Nguyen N."/>
            <person name="Okwuonu G."/>
            <person name="Ongeri F."/>
            <person name="Pham C."/>
            <person name="Simmons D."/>
            <person name="Wilczek-Boney K."/>
            <person name="Hale W."/>
            <person name="Jakkamsetti A."/>
            <person name="Pham P."/>
            <person name="Ruth R."/>
            <person name="San Lucas F."/>
            <person name="Warren J."/>
            <person name="Zhang J."/>
            <person name="Zhao Z."/>
            <person name="Zhou C."/>
            <person name="Zhu D."/>
            <person name="Lee S."/>
            <person name="Bess C."/>
            <person name="Blankenburg K."/>
            <person name="Forbes L."/>
            <person name="Fu Q."/>
            <person name="Gubbala S."/>
            <person name="Hirani K."/>
            <person name="Jayaseelan J.C."/>
            <person name="Lara F."/>
            <person name="Munidasa M."/>
            <person name="Palculict T."/>
            <person name="Patil S."/>
            <person name="Pu L.-L."/>
            <person name="Saada N."/>
            <person name="Tang L."/>
            <person name="Weissenberger G."/>
            <person name="Zhu Y."/>
            <person name="Hemphill L."/>
            <person name="Shang Y."/>
            <person name="Youmans B."/>
            <person name="Ayvaz T."/>
            <person name="Ross M."/>
            <person name="Santibanez J."/>
            <person name="Aqrawi P."/>
            <person name="Gross S."/>
            <person name="Joshi V."/>
            <person name="Fowler G."/>
            <person name="Nazareth L."/>
            <person name="Reid J."/>
            <person name="Worley K."/>
            <person name="Petrosino J."/>
            <person name="Highlander S."/>
            <person name="Gibbs R."/>
        </authorList>
    </citation>
    <scope>NUCLEOTIDE SEQUENCE [LARGE SCALE GENOMIC DNA]</scope>
    <source>
        <strain evidence="5 6">ATCC 51599</strain>
    </source>
</reference>
<dbReference type="Pfam" id="PF00440">
    <property type="entry name" value="TetR_N"/>
    <property type="match status" value="1"/>
</dbReference>
<accession>E7S085</accession>
<name>E7S085_9BURK</name>
<feature type="domain" description="HTH tetR-type" evidence="4">
    <location>
        <begin position="82"/>
        <end position="142"/>
    </location>
</feature>
<dbReference type="InterPro" id="IPR001647">
    <property type="entry name" value="HTH_TetR"/>
</dbReference>
<evidence type="ECO:0000256" key="2">
    <source>
        <dbReference type="PROSITE-ProRule" id="PRU00335"/>
    </source>
</evidence>
<dbReference type="Gene3D" id="1.10.357.10">
    <property type="entry name" value="Tetracycline Repressor, domain 2"/>
    <property type="match status" value="1"/>
</dbReference>
<dbReference type="InterPro" id="IPR054580">
    <property type="entry name" value="SlmA-like_C"/>
</dbReference>
<dbReference type="PROSITE" id="PS50977">
    <property type="entry name" value="HTH_TETR_2"/>
    <property type="match status" value="1"/>
</dbReference>
<dbReference type="NCBIfam" id="NF007015">
    <property type="entry name" value="PRK09480.1"/>
    <property type="match status" value="1"/>
</dbReference>
<dbReference type="PANTHER" id="PTHR43479">
    <property type="entry name" value="ACREF/ENVCD OPERON REPRESSOR-RELATED"/>
    <property type="match status" value="1"/>
</dbReference>
<evidence type="ECO:0000256" key="3">
    <source>
        <dbReference type="SAM" id="MobiDB-lite"/>
    </source>
</evidence>
<protein>
    <submittedName>
        <fullName evidence="5">Transcriptional regulator, TetR family</fullName>
    </submittedName>
</protein>
<proteinExistence type="predicted"/>
<dbReference type="Pfam" id="PF22276">
    <property type="entry name" value="SlmA-like_C"/>
    <property type="match status" value="1"/>
</dbReference>
<keyword evidence="6" id="KW-1185">Reference proteome</keyword>
<dbReference type="Proteomes" id="UP000011021">
    <property type="component" value="Unassembled WGS sequence"/>
</dbReference>
<dbReference type="SUPFAM" id="SSF46689">
    <property type="entry name" value="Homeodomain-like"/>
    <property type="match status" value="1"/>
</dbReference>
<dbReference type="EMBL" id="AEQP01000022">
    <property type="protein sequence ID" value="EFV94234.1"/>
    <property type="molecule type" value="Genomic_DNA"/>
</dbReference>
<feature type="compositionally biased region" description="Low complexity" evidence="3">
    <location>
        <begin position="12"/>
        <end position="25"/>
    </location>
</feature>
<feature type="DNA-binding region" description="H-T-H motif" evidence="2">
    <location>
        <begin position="105"/>
        <end position="124"/>
    </location>
</feature>
<evidence type="ECO:0000313" key="5">
    <source>
        <dbReference type="EMBL" id="EFV94234.1"/>
    </source>
</evidence>
<sequence>MTDPVDSQFPESSGSAVGGAAALASTPDMAAAAPEGQGAGVAASADASAAASQGAAPAQASADSSGEEIDVRRRVRKRPKPGERRLQILQALAEMLEQPKGERVTTAALAAKLSVSEAALYRHFASKAQMFEGLIEFIESTLFGLINQITREEEHGLAQVQQITNLLLTFSERNPGMTRVLVGDALINEDDRLQVRINQLTDRLELSLKQCFRTAMVQEQLPADTDAGARADLVLSYVLGRWARYAKGGFKRMPTENVSIQIGYFVS</sequence>
<gene>
    <name evidence="5" type="ORF">HMPREF0551_2349</name>
</gene>
<comment type="caution">
    <text evidence="5">The sequence shown here is derived from an EMBL/GenBank/DDBJ whole genome shotgun (WGS) entry which is preliminary data.</text>
</comment>
<feature type="compositionally biased region" description="Low complexity" evidence="3">
    <location>
        <begin position="40"/>
        <end position="64"/>
    </location>
</feature>
<dbReference type="STRING" id="887898.HMPREF0551_2349"/>
<dbReference type="eggNOG" id="COG1309">
    <property type="taxonomic scope" value="Bacteria"/>
</dbReference>
<keyword evidence="1 2" id="KW-0238">DNA-binding</keyword>
<dbReference type="InterPro" id="IPR036271">
    <property type="entry name" value="Tet_transcr_reg_TetR-rel_C_sf"/>
</dbReference>
<organism evidence="5 6">
    <name type="scientific">Lautropia mirabilis ATCC 51599</name>
    <dbReference type="NCBI Taxonomy" id="887898"/>
    <lineage>
        <taxon>Bacteria</taxon>
        <taxon>Pseudomonadati</taxon>
        <taxon>Pseudomonadota</taxon>
        <taxon>Betaproteobacteria</taxon>
        <taxon>Burkholderiales</taxon>
        <taxon>Burkholderiaceae</taxon>
        <taxon>Lautropia</taxon>
    </lineage>
</organism>
<evidence type="ECO:0000259" key="4">
    <source>
        <dbReference type="PROSITE" id="PS50977"/>
    </source>
</evidence>
<evidence type="ECO:0000256" key="1">
    <source>
        <dbReference type="ARBA" id="ARBA00023125"/>
    </source>
</evidence>
<dbReference type="InterPro" id="IPR009057">
    <property type="entry name" value="Homeodomain-like_sf"/>
</dbReference>
<dbReference type="HOGENOM" id="CLU_069356_5_0_4"/>
<dbReference type="AlphaFoldDB" id="E7S085"/>
<dbReference type="GO" id="GO:0003677">
    <property type="term" value="F:DNA binding"/>
    <property type="evidence" value="ECO:0007669"/>
    <property type="project" value="UniProtKB-UniRule"/>
</dbReference>
<dbReference type="InterPro" id="IPR050624">
    <property type="entry name" value="HTH-type_Tx_Regulator"/>
</dbReference>
<dbReference type="SUPFAM" id="SSF48498">
    <property type="entry name" value="Tetracyclin repressor-like, C-terminal domain"/>
    <property type="match status" value="1"/>
</dbReference>
<evidence type="ECO:0000313" key="6">
    <source>
        <dbReference type="Proteomes" id="UP000011021"/>
    </source>
</evidence>
<feature type="region of interest" description="Disordered" evidence="3">
    <location>
        <begin position="1"/>
        <end position="82"/>
    </location>
</feature>
<dbReference type="PANTHER" id="PTHR43479:SF11">
    <property type="entry name" value="ACREF_ENVCD OPERON REPRESSOR-RELATED"/>
    <property type="match status" value="1"/>
</dbReference>